<evidence type="ECO:0000313" key="4">
    <source>
        <dbReference type="Proteomes" id="UP001211872"/>
    </source>
</evidence>
<dbReference type="Proteomes" id="UP001211872">
    <property type="component" value="Chromosome"/>
</dbReference>
<gene>
    <name evidence="3" type="ORF">O9Z63_05275</name>
</gene>
<feature type="compositionally biased region" description="Polar residues" evidence="1">
    <location>
        <begin position="54"/>
        <end position="67"/>
    </location>
</feature>
<keyword evidence="2" id="KW-0732">Signal</keyword>
<organism evidence="3 4">
    <name type="scientific">Hymenobacter yonginensis</name>
    <dbReference type="NCBI Taxonomy" id="748197"/>
    <lineage>
        <taxon>Bacteria</taxon>
        <taxon>Pseudomonadati</taxon>
        <taxon>Bacteroidota</taxon>
        <taxon>Cytophagia</taxon>
        <taxon>Cytophagales</taxon>
        <taxon>Hymenobacteraceae</taxon>
        <taxon>Hymenobacter</taxon>
    </lineage>
</organism>
<proteinExistence type="predicted"/>
<name>A0ABY7PSS3_9BACT</name>
<evidence type="ECO:0000313" key="3">
    <source>
        <dbReference type="EMBL" id="WBO85657.1"/>
    </source>
</evidence>
<feature type="chain" id="PRO_5047509565" description="DUF4890 domain-containing protein" evidence="2">
    <location>
        <begin position="21"/>
        <end position="145"/>
    </location>
</feature>
<reference evidence="3 4" key="1">
    <citation type="journal article" date="2011" name="Int. J. Syst. Evol. Microbiol.">
        <title>Hymenobacter yonginensis sp. nov., isolated from a mesotrophic artificial lake.</title>
        <authorList>
            <person name="Joung Y."/>
            <person name="Cho S.H."/>
            <person name="Kim H."/>
            <person name="Kim S.B."/>
            <person name="Joh K."/>
        </authorList>
    </citation>
    <scope>NUCLEOTIDE SEQUENCE [LARGE SCALE GENOMIC DNA]</scope>
    <source>
        <strain evidence="3 4">KCTC 22745</strain>
    </source>
</reference>
<dbReference type="RefSeq" id="WP_270128283.1">
    <property type="nucleotide sequence ID" value="NZ_CP115396.1"/>
</dbReference>
<accession>A0ABY7PSS3</accession>
<feature type="signal peptide" evidence="2">
    <location>
        <begin position="1"/>
        <end position="20"/>
    </location>
</feature>
<protein>
    <recommendedName>
        <fullName evidence="5">DUF4890 domain-containing protein</fullName>
    </recommendedName>
</protein>
<evidence type="ECO:0008006" key="5">
    <source>
        <dbReference type="Google" id="ProtNLM"/>
    </source>
</evidence>
<feature type="region of interest" description="Disordered" evidence="1">
    <location>
        <begin position="124"/>
        <end position="145"/>
    </location>
</feature>
<dbReference type="EMBL" id="CP115396">
    <property type="protein sequence ID" value="WBO85657.1"/>
    <property type="molecule type" value="Genomic_DNA"/>
</dbReference>
<feature type="compositionally biased region" description="Basic residues" evidence="1">
    <location>
        <begin position="132"/>
        <end position="145"/>
    </location>
</feature>
<evidence type="ECO:0000256" key="1">
    <source>
        <dbReference type="SAM" id="MobiDB-lite"/>
    </source>
</evidence>
<keyword evidence="4" id="KW-1185">Reference proteome</keyword>
<sequence length="145" mass="15980">MKKFLVILAAFSFSAAAVSAQTLPAKAPHGQHRMKGDKAAKTPEQRADHAAKSLTKQLGLSATQTEQVRQLHLSRAKEMQAYKAQAGTTPATKRQHHEAMKGKKAQYDAQLKQILSADQYAKYTQMQSDRMAKRKAHQGPKQAKG</sequence>
<feature type="region of interest" description="Disordered" evidence="1">
    <location>
        <begin position="79"/>
        <end position="107"/>
    </location>
</feature>
<feature type="compositionally biased region" description="Basic and acidic residues" evidence="1">
    <location>
        <begin position="34"/>
        <end position="51"/>
    </location>
</feature>
<evidence type="ECO:0000256" key="2">
    <source>
        <dbReference type="SAM" id="SignalP"/>
    </source>
</evidence>
<feature type="region of interest" description="Disordered" evidence="1">
    <location>
        <begin position="24"/>
        <end position="67"/>
    </location>
</feature>